<evidence type="ECO:0000256" key="1">
    <source>
        <dbReference type="SAM" id="MobiDB-lite"/>
    </source>
</evidence>
<comment type="caution">
    <text evidence="2">The sequence shown here is derived from an EMBL/GenBank/DDBJ whole genome shotgun (WGS) entry which is preliminary data.</text>
</comment>
<dbReference type="Proteomes" id="UP000215335">
    <property type="component" value="Unassembled WGS sequence"/>
</dbReference>
<accession>A0A232EMC3</accession>
<reference evidence="2 3" key="1">
    <citation type="journal article" date="2017" name="Curr. Biol.">
        <title>The Evolution of Venom by Co-option of Single-Copy Genes.</title>
        <authorList>
            <person name="Martinson E.O."/>
            <person name="Mrinalini"/>
            <person name="Kelkar Y.D."/>
            <person name="Chang C.H."/>
            <person name="Werren J.H."/>
        </authorList>
    </citation>
    <scope>NUCLEOTIDE SEQUENCE [LARGE SCALE GENOMIC DNA]</scope>
    <source>
        <strain evidence="2 3">Alberta</strain>
        <tissue evidence="2">Whole body</tissue>
    </source>
</reference>
<keyword evidence="3" id="KW-1185">Reference proteome</keyword>
<proteinExistence type="predicted"/>
<dbReference type="AlphaFoldDB" id="A0A232EMC3"/>
<organism evidence="2 3">
    <name type="scientific">Trichomalopsis sarcophagae</name>
    <dbReference type="NCBI Taxonomy" id="543379"/>
    <lineage>
        <taxon>Eukaryota</taxon>
        <taxon>Metazoa</taxon>
        <taxon>Ecdysozoa</taxon>
        <taxon>Arthropoda</taxon>
        <taxon>Hexapoda</taxon>
        <taxon>Insecta</taxon>
        <taxon>Pterygota</taxon>
        <taxon>Neoptera</taxon>
        <taxon>Endopterygota</taxon>
        <taxon>Hymenoptera</taxon>
        <taxon>Apocrita</taxon>
        <taxon>Proctotrupomorpha</taxon>
        <taxon>Chalcidoidea</taxon>
        <taxon>Pteromalidae</taxon>
        <taxon>Pteromalinae</taxon>
        <taxon>Trichomalopsis</taxon>
    </lineage>
</organism>
<evidence type="ECO:0000313" key="3">
    <source>
        <dbReference type="Proteomes" id="UP000215335"/>
    </source>
</evidence>
<evidence type="ECO:0000313" key="2">
    <source>
        <dbReference type="EMBL" id="OXU19509.1"/>
    </source>
</evidence>
<feature type="compositionally biased region" description="Basic and acidic residues" evidence="1">
    <location>
        <begin position="450"/>
        <end position="461"/>
    </location>
</feature>
<feature type="region of interest" description="Disordered" evidence="1">
    <location>
        <begin position="440"/>
        <end position="461"/>
    </location>
</feature>
<dbReference type="EMBL" id="NNAY01003380">
    <property type="protein sequence ID" value="OXU19509.1"/>
    <property type="molecule type" value="Genomic_DNA"/>
</dbReference>
<gene>
    <name evidence="2" type="ORF">TSAR_012131</name>
</gene>
<protein>
    <submittedName>
        <fullName evidence="2">Uncharacterized protein</fullName>
    </submittedName>
</protein>
<name>A0A232EMC3_9HYME</name>
<sequence length="477" mass="54667">MGALFRPGMKVLSFVMVDTFLFSIVIADDGIFMRLTNQSFRSSQLLSSLFHPHDTINPWSSRRIASNGPNYESPLYFQDSIASSNNQASRYIQKVYKPIDFDDNMMILEPIQRHRENSWADWMPDFFGDDSPPGPDPLIGPMKFPGIGKKVFIRQNEPLDEDTDRVVIHLIRREVPPPYGPPVTHESHLPQKYNQLPYYAEDPMCKKYDSSFLIHRKSFVFQQNNPFKMISEANFSADDEIFEVPNDPRYTVKFLKQSETNVPNAIWSRPLDHRGKYYGHKLNPAESKGPATFPYTNNTSFTSNNRSNLQQSKAPSNVLEQQYETLRRYGYQNNMRVVRESHSRGPFNPIQLSDRRPQDEMLHFEQPLNHLAKIILFNKAELDRKCGSGSFFDGSPIRTARNHYSATKHLMRSLASLPPILRQNFPVAFSGGLQVIPAPNLQRGPVSGDNVKDTKSSRNSTDEEVMHNIMSMTASQI</sequence>